<evidence type="ECO:0008006" key="4">
    <source>
        <dbReference type="Google" id="ProtNLM"/>
    </source>
</evidence>
<evidence type="ECO:0000256" key="1">
    <source>
        <dbReference type="ARBA" id="ARBA00022801"/>
    </source>
</evidence>
<proteinExistence type="predicted"/>
<dbReference type="Gene3D" id="3.20.20.300">
    <property type="entry name" value="Glycoside hydrolase, family 3, N-terminal domain"/>
    <property type="match status" value="1"/>
</dbReference>
<dbReference type="Gene3D" id="3.40.50.1700">
    <property type="entry name" value="Glycoside hydrolase family 3 C-terminal domain"/>
    <property type="match status" value="1"/>
</dbReference>
<dbReference type="AlphaFoldDB" id="A0A9Q1GYS0"/>
<keyword evidence="1" id="KW-0378">Hydrolase</keyword>
<comment type="caution">
    <text evidence="2">The sequence shown here is derived from an EMBL/GenBank/DDBJ whole genome shotgun (WGS) entry which is preliminary data.</text>
</comment>
<evidence type="ECO:0000313" key="3">
    <source>
        <dbReference type="Proteomes" id="UP001153076"/>
    </source>
</evidence>
<dbReference type="GO" id="GO:0045493">
    <property type="term" value="P:xylan catabolic process"/>
    <property type="evidence" value="ECO:0007669"/>
    <property type="project" value="InterPro"/>
</dbReference>
<name>A0A9Q1GYS0_9CARY</name>
<sequence>MLYNAAFAIEEGRLQKEDVERALQNLMTVLFLLGFFDGATLKGPFGRLGSQDVCTKEHHGLALKGIVFLKNDEKFLPLNKNDVPSLAIIGSSAKSQLLGGYLGRTHWFDNYYFYTEKPIYHFGHGLSYTYYTYKLFSAPSRLSLLRFIKSGAGKRELY</sequence>
<dbReference type="InterPro" id="IPR036962">
    <property type="entry name" value="Glyco_hydro_3_N_sf"/>
</dbReference>
<organism evidence="2 3">
    <name type="scientific">Carnegiea gigantea</name>
    <dbReference type="NCBI Taxonomy" id="171969"/>
    <lineage>
        <taxon>Eukaryota</taxon>
        <taxon>Viridiplantae</taxon>
        <taxon>Streptophyta</taxon>
        <taxon>Embryophyta</taxon>
        <taxon>Tracheophyta</taxon>
        <taxon>Spermatophyta</taxon>
        <taxon>Magnoliopsida</taxon>
        <taxon>eudicotyledons</taxon>
        <taxon>Gunneridae</taxon>
        <taxon>Pentapetalae</taxon>
        <taxon>Caryophyllales</taxon>
        <taxon>Cactineae</taxon>
        <taxon>Cactaceae</taxon>
        <taxon>Cactoideae</taxon>
        <taxon>Echinocereeae</taxon>
        <taxon>Carnegiea</taxon>
    </lineage>
</organism>
<dbReference type="GO" id="GO:0031222">
    <property type="term" value="P:arabinan catabolic process"/>
    <property type="evidence" value="ECO:0007669"/>
    <property type="project" value="TreeGrafter"/>
</dbReference>
<dbReference type="EMBL" id="JAKOGI010001209">
    <property type="protein sequence ID" value="KAJ8426968.1"/>
    <property type="molecule type" value="Genomic_DNA"/>
</dbReference>
<dbReference type="InterPro" id="IPR036881">
    <property type="entry name" value="Glyco_hydro_3_C_sf"/>
</dbReference>
<protein>
    <recommendedName>
        <fullName evidence="4">Glycoside hydrolase family 3 C-terminal domain-containing protein</fullName>
    </recommendedName>
</protein>
<reference evidence="2" key="1">
    <citation type="submission" date="2022-04" db="EMBL/GenBank/DDBJ databases">
        <title>Carnegiea gigantea Genome sequencing and assembly v2.</title>
        <authorList>
            <person name="Copetti D."/>
            <person name="Sanderson M.J."/>
            <person name="Burquez A."/>
            <person name="Wojciechowski M.F."/>
        </authorList>
    </citation>
    <scope>NUCLEOTIDE SEQUENCE</scope>
    <source>
        <strain evidence="2">SGP5-SGP5p</strain>
        <tissue evidence="2">Aerial part</tissue>
    </source>
</reference>
<keyword evidence="3" id="KW-1185">Reference proteome</keyword>
<dbReference type="GO" id="GO:0009044">
    <property type="term" value="F:xylan 1,4-beta-xylosidase activity"/>
    <property type="evidence" value="ECO:0007669"/>
    <property type="project" value="InterPro"/>
</dbReference>
<dbReference type="PANTHER" id="PTHR42721">
    <property type="entry name" value="SUGAR HYDROLASE-RELATED"/>
    <property type="match status" value="1"/>
</dbReference>
<evidence type="ECO:0000313" key="2">
    <source>
        <dbReference type="EMBL" id="KAJ8426968.1"/>
    </source>
</evidence>
<accession>A0A9Q1GYS0</accession>
<dbReference type="Proteomes" id="UP001153076">
    <property type="component" value="Unassembled WGS sequence"/>
</dbReference>
<gene>
    <name evidence="2" type="ORF">Cgig2_015221</name>
</gene>
<dbReference type="OrthoDB" id="47059at2759"/>
<dbReference type="GO" id="GO:0046556">
    <property type="term" value="F:alpha-L-arabinofuranosidase activity"/>
    <property type="evidence" value="ECO:0007669"/>
    <property type="project" value="TreeGrafter"/>
</dbReference>
<dbReference type="InterPro" id="IPR044993">
    <property type="entry name" value="BXL"/>
</dbReference>
<dbReference type="PANTHER" id="PTHR42721:SF1">
    <property type="entry name" value="BETA-D-XYLOSIDASE 6-RELATED"/>
    <property type="match status" value="1"/>
</dbReference>